<dbReference type="STRING" id="1245748.A0A397HX80"/>
<dbReference type="Gene3D" id="3.90.1300.10">
    <property type="entry name" value="Amidase signature (AS) domain"/>
    <property type="match status" value="1"/>
</dbReference>
<dbReference type="OrthoDB" id="4446399at2759"/>
<gene>
    <name evidence="4" type="ORF">CFD26_101963</name>
</gene>
<comment type="caution">
    <text evidence="4">The sequence shown here is derived from an EMBL/GenBank/DDBJ whole genome shotgun (WGS) entry which is preliminary data.</text>
</comment>
<accession>A0A397HX80</accession>
<name>A0A397HX80_9EURO</name>
<sequence length="561" mass="62404">MDQRIEEAARDRALRQEFGRVREKIDDLIKGNDARDKGIKREFRNVYEKMDSGFSRVDERLRHADERMHKMSLKLDSMEALFANFRVVHLNQRIQAIPVYDSSHQPVPVPKCFPKTALRLYRLQDRKNWNQLKTLLKHYNLEMGTIRLVDRGELYDSSDSDNDSDTSSRFLSIDRELDRAIEANPFAAMCSLGRHLGVDTDSLHDRVTQLEFQQKKGTVTKRPAEDVGSVRKMIRDLVTGALQPGSFTRADPLLDDDSEGKHTKLEWEVDSEKFKRETAHLRLRDTEISPRRQQKDLEVLDIPAKCGILSAREIDITENYDATDLLQKNDRGTPSWPSHQFETFNVAGVPTSLGFVSYLDRPAPTTNSALFNILRAAGAVLYVKTNVPQTMMTADSHNNVFGRVINPYRRHLTAGGSSGGEGALIALRGSVLGIGTDIAGSIQIPALCCGTIGFKPSVGRVAYGGQTAAGRGGMVGIAPVVGPLCHSIRDAELVLRTVLNSQPEDLDDGVVGFPWCDTPSKAVLTIGVMAEEPKYPIHPPMQRTLALVVKNSPRPVIVSSI</sequence>
<dbReference type="PANTHER" id="PTHR46072:SF5">
    <property type="entry name" value="GENERAL AMIDASE-C"/>
    <property type="match status" value="1"/>
</dbReference>
<dbReference type="AlphaFoldDB" id="A0A397HX80"/>
<evidence type="ECO:0000313" key="4">
    <source>
        <dbReference type="EMBL" id="RLL97651.1"/>
    </source>
</evidence>
<evidence type="ECO:0000256" key="1">
    <source>
        <dbReference type="ARBA" id="ARBA00009199"/>
    </source>
</evidence>
<dbReference type="PANTHER" id="PTHR46072">
    <property type="entry name" value="AMIDASE-RELATED-RELATED"/>
    <property type="match status" value="1"/>
</dbReference>
<protein>
    <recommendedName>
        <fullName evidence="3">Amidase domain-containing protein</fullName>
    </recommendedName>
</protein>
<proteinExistence type="inferred from homology"/>
<dbReference type="InterPro" id="IPR036928">
    <property type="entry name" value="AS_sf"/>
</dbReference>
<keyword evidence="5" id="KW-1185">Reference proteome</keyword>
<reference evidence="4 5" key="1">
    <citation type="submission" date="2018-08" db="EMBL/GenBank/DDBJ databases">
        <title>Draft genome sequences of two Aspergillus turcosus clinical strains isolated from bronchoalveolar lavage fluid: one azole-susceptible and the other azole-resistant.</title>
        <authorList>
            <person name="Parent-Michaud M."/>
            <person name="Dufresne P.J."/>
            <person name="Fournier E."/>
            <person name="Martineau C."/>
            <person name="Moreira S."/>
            <person name="Perkins V."/>
            <person name="De Repentigny L."/>
            <person name="Dufresne S.F."/>
        </authorList>
    </citation>
    <scope>NUCLEOTIDE SEQUENCE [LARGE SCALE GENOMIC DNA]</scope>
    <source>
        <strain evidence="4">HMR AF 1038</strain>
    </source>
</reference>
<dbReference type="InterPro" id="IPR023631">
    <property type="entry name" value="Amidase_dom"/>
</dbReference>
<dbReference type="SUPFAM" id="SSF75304">
    <property type="entry name" value="Amidase signature (AS) enzymes"/>
    <property type="match status" value="1"/>
</dbReference>
<dbReference type="GO" id="GO:0016787">
    <property type="term" value="F:hydrolase activity"/>
    <property type="evidence" value="ECO:0007669"/>
    <property type="project" value="UniProtKB-KW"/>
</dbReference>
<dbReference type="Pfam" id="PF01425">
    <property type="entry name" value="Amidase"/>
    <property type="match status" value="1"/>
</dbReference>
<evidence type="ECO:0000256" key="2">
    <source>
        <dbReference type="ARBA" id="ARBA00022801"/>
    </source>
</evidence>
<organism evidence="4 5">
    <name type="scientific">Aspergillus turcosus</name>
    <dbReference type="NCBI Taxonomy" id="1245748"/>
    <lineage>
        <taxon>Eukaryota</taxon>
        <taxon>Fungi</taxon>
        <taxon>Dikarya</taxon>
        <taxon>Ascomycota</taxon>
        <taxon>Pezizomycotina</taxon>
        <taxon>Eurotiomycetes</taxon>
        <taxon>Eurotiomycetidae</taxon>
        <taxon>Eurotiales</taxon>
        <taxon>Aspergillaceae</taxon>
        <taxon>Aspergillus</taxon>
        <taxon>Aspergillus subgen. Fumigati</taxon>
    </lineage>
</organism>
<dbReference type="Proteomes" id="UP000215289">
    <property type="component" value="Unassembled WGS sequence"/>
</dbReference>
<dbReference type="EMBL" id="NIDN02000071">
    <property type="protein sequence ID" value="RLL97651.1"/>
    <property type="molecule type" value="Genomic_DNA"/>
</dbReference>
<keyword evidence="2" id="KW-0378">Hydrolase</keyword>
<feature type="domain" description="Amidase" evidence="3">
    <location>
        <begin position="343"/>
        <end position="549"/>
    </location>
</feature>
<evidence type="ECO:0000313" key="5">
    <source>
        <dbReference type="Proteomes" id="UP000215289"/>
    </source>
</evidence>
<evidence type="ECO:0000259" key="3">
    <source>
        <dbReference type="Pfam" id="PF01425"/>
    </source>
</evidence>
<comment type="similarity">
    <text evidence="1">Belongs to the amidase family.</text>
</comment>